<comment type="function">
    <text evidence="2 8">Synthesizes alpha-1,4-glucan chains using ADP-glucose.</text>
</comment>
<feature type="domain" description="Glycosyl transferase family 1" evidence="9">
    <location>
        <begin position="297"/>
        <end position="451"/>
    </location>
</feature>
<dbReference type="Proteomes" id="UP000316426">
    <property type="component" value="Chromosome"/>
</dbReference>
<dbReference type="CDD" id="cd03791">
    <property type="entry name" value="GT5_Glycogen_synthase_DULL1-like"/>
    <property type="match status" value="1"/>
</dbReference>
<dbReference type="GO" id="GO:0009011">
    <property type="term" value="F:alpha-1,4-glucan glucosyltransferase (ADP-glucose donor) activity"/>
    <property type="evidence" value="ECO:0007669"/>
    <property type="project" value="UniProtKB-UniRule"/>
</dbReference>
<dbReference type="PANTHER" id="PTHR45825">
    <property type="entry name" value="GRANULE-BOUND STARCH SYNTHASE 1, CHLOROPLASTIC/AMYLOPLASTIC"/>
    <property type="match status" value="1"/>
</dbReference>
<dbReference type="EMBL" id="CP036349">
    <property type="protein sequence ID" value="QDV76006.1"/>
    <property type="molecule type" value="Genomic_DNA"/>
</dbReference>
<keyword evidence="12" id="KW-1185">Reference proteome</keyword>
<protein>
    <recommendedName>
        <fullName evidence="8">Glycogen synthase</fullName>
        <ecNumber evidence="8">2.4.1.21</ecNumber>
    </recommendedName>
    <alternativeName>
        <fullName evidence="8">Starch [bacterial glycogen] synthase</fullName>
    </alternativeName>
</protein>
<organism evidence="11 12">
    <name type="scientific">Botrimarina mediterranea</name>
    <dbReference type="NCBI Taxonomy" id="2528022"/>
    <lineage>
        <taxon>Bacteria</taxon>
        <taxon>Pseudomonadati</taxon>
        <taxon>Planctomycetota</taxon>
        <taxon>Planctomycetia</taxon>
        <taxon>Pirellulales</taxon>
        <taxon>Lacipirellulaceae</taxon>
        <taxon>Botrimarina</taxon>
    </lineage>
</organism>
<dbReference type="SUPFAM" id="SSF53756">
    <property type="entry name" value="UDP-Glycosyltransferase/glycogen phosphorylase"/>
    <property type="match status" value="1"/>
</dbReference>
<dbReference type="HAMAP" id="MF_00484">
    <property type="entry name" value="Glycogen_synth"/>
    <property type="match status" value="1"/>
</dbReference>
<accession>A0A518KDX9</accession>
<feature type="binding site" evidence="8">
    <location>
        <position position="15"/>
    </location>
    <ligand>
        <name>ADP-alpha-D-glucose</name>
        <dbReference type="ChEBI" id="CHEBI:57498"/>
    </ligand>
</feature>
<dbReference type="AlphaFoldDB" id="A0A518KDX9"/>
<evidence type="ECO:0000313" key="11">
    <source>
        <dbReference type="EMBL" id="QDV76006.1"/>
    </source>
</evidence>
<evidence type="ECO:0000256" key="7">
    <source>
        <dbReference type="ARBA" id="ARBA00023056"/>
    </source>
</evidence>
<evidence type="ECO:0000259" key="9">
    <source>
        <dbReference type="Pfam" id="PF00534"/>
    </source>
</evidence>
<dbReference type="InterPro" id="IPR011835">
    <property type="entry name" value="GS/SS"/>
</dbReference>
<comment type="pathway">
    <text evidence="3 8">Glycan biosynthesis; glycogen biosynthesis.</text>
</comment>
<dbReference type="InterPro" id="IPR001296">
    <property type="entry name" value="Glyco_trans_1"/>
</dbReference>
<dbReference type="UniPathway" id="UPA00164"/>
<dbReference type="Pfam" id="PF08323">
    <property type="entry name" value="Glyco_transf_5"/>
    <property type="match status" value="1"/>
</dbReference>
<comment type="catalytic activity">
    <reaction evidence="1 8">
        <text>[(1-&gt;4)-alpha-D-glucosyl](n) + ADP-alpha-D-glucose = [(1-&gt;4)-alpha-D-glucosyl](n+1) + ADP + H(+)</text>
        <dbReference type="Rhea" id="RHEA:18189"/>
        <dbReference type="Rhea" id="RHEA-COMP:9584"/>
        <dbReference type="Rhea" id="RHEA-COMP:9587"/>
        <dbReference type="ChEBI" id="CHEBI:15378"/>
        <dbReference type="ChEBI" id="CHEBI:15444"/>
        <dbReference type="ChEBI" id="CHEBI:57498"/>
        <dbReference type="ChEBI" id="CHEBI:456216"/>
        <dbReference type="EC" id="2.4.1.21"/>
    </reaction>
</comment>
<dbReference type="NCBIfam" id="NF001899">
    <property type="entry name" value="PRK00654.1-2"/>
    <property type="match status" value="1"/>
</dbReference>
<reference evidence="11 12" key="1">
    <citation type="submission" date="2019-02" db="EMBL/GenBank/DDBJ databases">
        <title>Deep-cultivation of Planctomycetes and their phenomic and genomic characterization uncovers novel biology.</title>
        <authorList>
            <person name="Wiegand S."/>
            <person name="Jogler M."/>
            <person name="Boedeker C."/>
            <person name="Pinto D."/>
            <person name="Vollmers J."/>
            <person name="Rivas-Marin E."/>
            <person name="Kohn T."/>
            <person name="Peeters S.H."/>
            <person name="Heuer A."/>
            <person name="Rast P."/>
            <person name="Oberbeckmann S."/>
            <person name="Bunk B."/>
            <person name="Jeske O."/>
            <person name="Meyerdierks A."/>
            <person name="Storesund J.E."/>
            <person name="Kallscheuer N."/>
            <person name="Luecker S."/>
            <person name="Lage O.M."/>
            <person name="Pohl T."/>
            <person name="Merkel B.J."/>
            <person name="Hornburger P."/>
            <person name="Mueller R.-W."/>
            <person name="Bruemmer F."/>
            <person name="Labrenz M."/>
            <person name="Spormann A.M."/>
            <person name="Op den Camp H."/>
            <person name="Overmann J."/>
            <person name="Amann R."/>
            <person name="Jetten M.S.M."/>
            <person name="Mascher T."/>
            <person name="Medema M.H."/>
            <person name="Devos D.P."/>
            <person name="Kaster A.-K."/>
            <person name="Ovreas L."/>
            <person name="Rohde M."/>
            <person name="Galperin M.Y."/>
            <person name="Jogler C."/>
        </authorList>
    </citation>
    <scope>NUCLEOTIDE SEQUENCE [LARGE SCALE GENOMIC DNA]</scope>
    <source>
        <strain evidence="11 12">Spa11</strain>
    </source>
</reference>
<dbReference type="Gene3D" id="3.40.50.2000">
    <property type="entry name" value="Glycogen Phosphorylase B"/>
    <property type="match status" value="2"/>
</dbReference>
<keyword evidence="6 8" id="KW-0808">Transferase</keyword>
<dbReference type="KEGG" id="bmei:Spa11_42300"/>
<feature type="domain" description="Starch synthase catalytic" evidence="10">
    <location>
        <begin position="2"/>
        <end position="243"/>
    </location>
</feature>
<evidence type="ECO:0000256" key="2">
    <source>
        <dbReference type="ARBA" id="ARBA00002764"/>
    </source>
</evidence>
<comment type="similarity">
    <text evidence="4 8">Belongs to the glycosyltransferase 1 family. Bacterial/plant glycogen synthase subfamily.</text>
</comment>
<dbReference type="InterPro" id="IPR013534">
    <property type="entry name" value="Starch_synth_cat_dom"/>
</dbReference>
<evidence type="ECO:0000256" key="3">
    <source>
        <dbReference type="ARBA" id="ARBA00004964"/>
    </source>
</evidence>
<evidence type="ECO:0000256" key="6">
    <source>
        <dbReference type="ARBA" id="ARBA00022679"/>
    </source>
</evidence>
<keyword evidence="5 8" id="KW-0328">Glycosyltransferase</keyword>
<dbReference type="EC" id="2.4.1.21" evidence="8"/>
<evidence type="ECO:0000256" key="8">
    <source>
        <dbReference type="HAMAP-Rule" id="MF_00484"/>
    </source>
</evidence>
<dbReference type="GO" id="GO:0005978">
    <property type="term" value="P:glycogen biosynthetic process"/>
    <property type="evidence" value="ECO:0007669"/>
    <property type="project" value="UniProtKB-UniRule"/>
</dbReference>
<dbReference type="GO" id="GO:0004373">
    <property type="term" value="F:alpha-1,4-glucan glucosyltransferase (UDP-glucose donor) activity"/>
    <property type="evidence" value="ECO:0007669"/>
    <property type="project" value="InterPro"/>
</dbReference>
<evidence type="ECO:0000256" key="5">
    <source>
        <dbReference type="ARBA" id="ARBA00022676"/>
    </source>
</evidence>
<dbReference type="Pfam" id="PF00534">
    <property type="entry name" value="Glycos_transf_1"/>
    <property type="match status" value="1"/>
</dbReference>
<dbReference type="NCBIfam" id="TIGR02095">
    <property type="entry name" value="glgA"/>
    <property type="match status" value="1"/>
</dbReference>
<keyword evidence="7 8" id="KW-0320">Glycogen biosynthesis</keyword>
<evidence type="ECO:0000313" key="12">
    <source>
        <dbReference type="Proteomes" id="UP000316426"/>
    </source>
</evidence>
<sequence length="493" mass="55365">MNVLFATTEATPFCKTGGLGDVCGSLPIALRQHGVKPVLFMPAFRQAMESGQPIEPTGIHFEVPIGRKKVVGEYLRSTLPGSDVPVYLVEQHGYYNRPALYREAAGDYVDNCERFVFFNRAILEAVDLLGLDVDVIHCHDWQSGLIPTYLQTLYADRSSLDHVTTLYTIHNLAYQGSFWHWDMELTGLGWEHFNWREVEFYGRINFMKAALSQADVISTVSPRYAQEILDPPMSCGLEGVLRHRQSDLTGVLNGVDYGQWSPATDPFLSSNYGVENFVEGKAACKRALQQEMGLPMRDDVPLLANIGRLADQKGFDLISDVMPRLAESLEAQWVLLGTGEPHYEQMMLRLAAEHPERVAVRVGFSNELAHRIEAGADMFLMPSRYEPCGLNQMYSLKYGAVPIVRETGGLADTITNATEYTLGDRTANGFSFADASAYALSMVIDRAVRAYRQPELWRQIVETGMNQDWSWDRSARQYVELYERTMAKAPAMA</sequence>
<evidence type="ECO:0000259" key="10">
    <source>
        <dbReference type="Pfam" id="PF08323"/>
    </source>
</evidence>
<proteinExistence type="inferred from homology"/>
<gene>
    <name evidence="11" type="primary">glgA_3</name>
    <name evidence="8" type="synonym">glgA</name>
    <name evidence="11" type="ORF">Spa11_42300</name>
</gene>
<name>A0A518KDX9_9BACT</name>
<evidence type="ECO:0000256" key="1">
    <source>
        <dbReference type="ARBA" id="ARBA00001478"/>
    </source>
</evidence>
<evidence type="ECO:0000256" key="4">
    <source>
        <dbReference type="ARBA" id="ARBA00010281"/>
    </source>
</evidence>
<dbReference type="RefSeq" id="WP_145116315.1">
    <property type="nucleotide sequence ID" value="NZ_CP036349.1"/>
</dbReference>
<dbReference type="PANTHER" id="PTHR45825:SF11">
    <property type="entry name" value="ALPHA AMYLASE DOMAIN-CONTAINING PROTEIN"/>
    <property type="match status" value="1"/>
</dbReference>